<evidence type="ECO:0000256" key="1">
    <source>
        <dbReference type="ARBA" id="ARBA00022741"/>
    </source>
</evidence>
<proteinExistence type="predicted"/>
<keyword evidence="2 3" id="KW-0067">ATP-binding</keyword>
<dbReference type="Gene3D" id="1.10.510.10">
    <property type="entry name" value="Transferase(Phosphotransferase) domain 1"/>
    <property type="match status" value="1"/>
</dbReference>
<name>A0ABR2JPZ3_9EUKA</name>
<accession>A0ABR2JPZ3</accession>
<keyword evidence="5" id="KW-0808">Transferase</keyword>
<organism evidence="5 6">
    <name type="scientific">Tritrichomonas musculus</name>
    <dbReference type="NCBI Taxonomy" id="1915356"/>
    <lineage>
        <taxon>Eukaryota</taxon>
        <taxon>Metamonada</taxon>
        <taxon>Parabasalia</taxon>
        <taxon>Tritrichomonadida</taxon>
        <taxon>Tritrichomonadidae</taxon>
        <taxon>Tritrichomonas</taxon>
    </lineage>
</organism>
<dbReference type="PANTHER" id="PTHR44329">
    <property type="entry name" value="SERINE/THREONINE-PROTEIN KINASE TNNI3K-RELATED"/>
    <property type="match status" value="1"/>
</dbReference>
<dbReference type="Proteomes" id="UP001470230">
    <property type="component" value="Unassembled WGS sequence"/>
</dbReference>
<sequence length="183" mass="21323">MPECYKKLIRCCWVNNPDERPSFDEIVDIIKNTPEFITDYIDESEFYRYVEYIESKGVKHDSINLIENDIMYENKEEEMPLKLNVKLLELRNFEKKEKIGFGTFGKVYKIQEKLTGQLFAAKITKKIINDKMKDTTAGKSFIQEVEILSSLDHPGVVKFIGYSPINFKKKLKPSIVKLKIPGS</sequence>
<dbReference type="InterPro" id="IPR000719">
    <property type="entry name" value="Prot_kinase_dom"/>
</dbReference>
<feature type="binding site" evidence="3">
    <location>
        <position position="122"/>
    </location>
    <ligand>
        <name>ATP</name>
        <dbReference type="ChEBI" id="CHEBI:30616"/>
    </ligand>
</feature>
<reference evidence="5 6" key="1">
    <citation type="submission" date="2024-04" db="EMBL/GenBank/DDBJ databases">
        <title>Tritrichomonas musculus Genome.</title>
        <authorList>
            <person name="Alves-Ferreira E."/>
            <person name="Grigg M."/>
            <person name="Lorenzi H."/>
            <person name="Galac M."/>
        </authorList>
    </citation>
    <scope>NUCLEOTIDE SEQUENCE [LARGE SCALE GENOMIC DNA]</scope>
    <source>
        <strain evidence="5 6">EAF2021</strain>
    </source>
</reference>
<dbReference type="PROSITE" id="PS50011">
    <property type="entry name" value="PROTEIN_KINASE_DOM"/>
    <property type="match status" value="1"/>
</dbReference>
<feature type="domain" description="Protein kinase" evidence="4">
    <location>
        <begin position="93"/>
        <end position="183"/>
    </location>
</feature>
<dbReference type="InterPro" id="IPR011009">
    <property type="entry name" value="Kinase-like_dom_sf"/>
</dbReference>
<dbReference type="Pfam" id="PF00069">
    <property type="entry name" value="Pkinase"/>
    <property type="match status" value="1"/>
</dbReference>
<evidence type="ECO:0000256" key="2">
    <source>
        <dbReference type="ARBA" id="ARBA00022840"/>
    </source>
</evidence>
<dbReference type="PROSITE" id="PS00107">
    <property type="entry name" value="PROTEIN_KINASE_ATP"/>
    <property type="match status" value="1"/>
</dbReference>
<dbReference type="InterPro" id="IPR051681">
    <property type="entry name" value="Ser/Thr_Kinases-Pseudokinases"/>
</dbReference>
<dbReference type="InterPro" id="IPR017441">
    <property type="entry name" value="Protein_kinase_ATP_BS"/>
</dbReference>
<protein>
    <submittedName>
        <fullName evidence="5">Spindle assembly checkpoint kinase</fullName>
    </submittedName>
</protein>
<keyword evidence="5" id="KW-0418">Kinase</keyword>
<evidence type="ECO:0000259" key="4">
    <source>
        <dbReference type="PROSITE" id="PS50011"/>
    </source>
</evidence>
<dbReference type="SUPFAM" id="SSF56112">
    <property type="entry name" value="Protein kinase-like (PK-like)"/>
    <property type="match status" value="2"/>
</dbReference>
<dbReference type="Gene3D" id="3.30.200.20">
    <property type="entry name" value="Phosphorylase Kinase, domain 1"/>
    <property type="match status" value="1"/>
</dbReference>
<keyword evidence="1 3" id="KW-0547">Nucleotide-binding</keyword>
<comment type="caution">
    <text evidence="5">The sequence shown here is derived from an EMBL/GenBank/DDBJ whole genome shotgun (WGS) entry which is preliminary data.</text>
</comment>
<dbReference type="PANTHER" id="PTHR44329:SF298">
    <property type="entry name" value="MIXED LINEAGE KINASE DOMAIN-LIKE PROTEIN"/>
    <property type="match status" value="1"/>
</dbReference>
<evidence type="ECO:0000313" key="5">
    <source>
        <dbReference type="EMBL" id="KAK8880831.1"/>
    </source>
</evidence>
<keyword evidence="6" id="KW-1185">Reference proteome</keyword>
<gene>
    <name evidence="5" type="ORF">M9Y10_003525</name>
</gene>
<dbReference type="GO" id="GO:0016301">
    <property type="term" value="F:kinase activity"/>
    <property type="evidence" value="ECO:0007669"/>
    <property type="project" value="UniProtKB-KW"/>
</dbReference>
<evidence type="ECO:0000313" key="6">
    <source>
        <dbReference type="Proteomes" id="UP001470230"/>
    </source>
</evidence>
<dbReference type="EMBL" id="JAPFFF010000010">
    <property type="protein sequence ID" value="KAK8880831.1"/>
    <property type="molecule type" value="Genomic_DNA"/>
</dbReference>
<evidence type="ECO:0000256" key="3">
    <source>
        <dbReference type="PROSITE-ProRule" id="PRU10141"/>
    </source>
</evidence>